<dbReference type="SUPFAM" id="SSF56655">
    <property type="entry name" value="Carbohydrate phosphatase"/>
    <property type="match status" value="1"/>
</dbReference>
<keyword evidence="2 5" id="KW-0479">Metal-binding</keyword>
<comment type="cofactor">
    <cofactor evidence="5">
        <name>Mg(2+)</name>
        <dbReference type="ChEBI" id="CHEBI:18420"/>
    </cofactor>
</comment>
<evidence type="ECO:0000256" key="2">
    <source>
        <dbReference type="ARBA" id="ARBA00022723"/>
    </source>
</evidence>
<evidence type="ECO:0000256" key="5">
    <source>
        <dbReference type="PIRSR" id="PIRSR600760-2"/>
    </source>
</evidence>
<dbReference type="RefSeq" id="WP_138575605.1">
    <property type="nucleotide sequence ID" value="NZ_CP040818.1"/>
</dbReference>
<name>A0A5B8FGN7_9RHOB</name>
<dbReference type="Proteomes" id="UP000305888">
    <property type="component" value="Chromosome"/>
</dbReference>
<dbReference type="PANTHER" id="PTHR20854">
    <property type="entry name" value="INOSITOL MONOPHOSPHATASE"/>
    <property type="match status" value="1"/>
</dbReference>
<dbReference type="GO" id="GO:0046854">
    <property type="term" value="P:phosphatidylinositol phosphate biosynthetic process"/>
    <property type="evidence" value="ECO:0007669"/>
    <property type="project" value="InterPro"/>
</dbReference>
<keyword evidence="4 5" id="KW-0460">Magnesium</keyword>
<feature type="binding site" evidence="5">
    <location>
        <position position="92"/>
    </location>
    <ligand>
        <name>Mg(2+)</name>
        <dbReference type="ChEBI" id="CHEBI:18420"/>
        <label>1</label>
        <note>catalytic</note>
    </ligand>
</feature>
<dbReference type="Gene3D" id="3.40.190.80">
    <property type="match status" value="1"/>
</dbReference>
<keyword evidence="7" id="KW-1185">Reference proteome</keyword>
<comment type="similarity">
    <text evidence="1">Belongs to the inositol monophosphatase superfamily.</text>
</comment>
<dbReference type="PANTHER" id="PTHR20854:SF4">
    <property type="entry name" value="INOSITOL-1-MONOPHOSPHATASE-RELATED"/>
    <property type="match status" value="1"/>
</dbReference>
<feature type="binding site" evidence="5">
    <location>
        <position position="73"/>
    </location>
    <ligand>
        <name>Mg(2+)</name>
        <dbReference type="ChEBI" id="CHEBI:18420"/>
        <label>1</label>
        <note>catalytic</note>
    </ligand>
</feature>
<evidence type="ECO:0000256" key="4">
    <source>
        <dbReference type="ARBA" id="ARBA00022842"/>
    </source>
</evidence>
<dbReference type="KEGG" id="ppru:FDP22_05085"/>
<dbReference type="EMBL" id="CP040818">
    <property type="protein sequence ID" value="QDL91207.1"/>
    <property type="molecule type" value="Genomic_DNA"/>
</dbReference>
<proteinExistence type="inferred from homology"/>
<dbReference type="OrthoDB" id="9785695at2"/>
<dbReference type="Gene3D" id="3.30.540.10">
    <property type="entry name" value="Fructose-1,6-Bisphosphatase, subunit A, domain 1"/>
    <property type="match status" value="1"/>
</dbReference>
<dbReference type="AlphaFoldDB" id="A0A5B8FGN7"/>
<organism evidence="6 7">
    <name type="scientific">Paroceanicella profunda</name>
    <dbReference type="NCBI Taxonomy" id="2579971"/>
    <lineage>
        <taxon>Bacteria</taxon>
        <taxon>Pseudomonadati</taxon>
        <taxon>Pseudomonadota</taxon>
        <taxon>Alphaproteobacteria</taxon>
        <taxon>Rhodobacterales</taxon>
        <taxon>Paracoccaceae</taxon>
        <taxon>Paroceanicella</taxon>
    </lineage>
</organism>
<dbReference type="InterPro" id="IPR000760">
    <property type="entry name" value="Inositol_monophosphatase-like"/>
</dbReference>
<feature type="binding site" evidence="5">
    <location>
        <position position="95"/>
    </location>
    <ligand>
        <name>Mg(2+)</name>
        <dbReference type="ChEBI" id="CHEBI:18420"/>
        <label>1</label>
        <note>catalytic</note>
    </ligand>
</feature>
<sequence>MTGFGAAEMAAVMDMMARIAAEEITPRFRGLGAGDIGEKTGPADLVTVADTRAEARLTEELLRRFPGARVTGEETAEPGFDYAADPLLFVIDPVDGTWNFANGLPVFGSMVSVLSGGNTIAGLIHYPLEGDFLHARAGGGAWRQRPGGPAARLQQTGRRGAQPTGLFPHTMFDSPTHVGAVRALAPGTRLMNLQCSAYDYRMLAEGGAQFSLAAGLKPWDHCAGLLILSETGGHAALSDGTAWRPGVPTPATLIAAADMDTWQEVREALAAVLPLQLG</sequence>
<evidence type="ECO:0000256" key="3">
    <source>
        <dbReference type="ARBA" id="ARBA00022801"/>
    </source>
</evidence>
<protein>
    <submittedName>
        <fullName evidence="6">Inositol monophosphatase</fullName>
    </submittedName>
</protein>
<evidence type="ECO:0000313" key="7">
    <source>
        <dbReference type="Proteomes" id="UP000305888"/>
    </source>
</evidence>
<dbReference type="GO" id="GO:0008934">
    <property type="term" value="F:inositol monophosphate 1-phosphatase activity"/>
    <property type="evidence" value="ECO:0007669"/>
    <property type="project" value="TreeGrafter"/>
</dbReference>
<accession>A0A5B8FGN7</accession>
<dbReference type="GO" id="GO:0046872">
    <property type="term" value="F:metal ion binding"/>
    <property type="evidence" value="ECO:0007669"/>
    <property type="project" value="UniProtKB-KW"/>
</dbReference>
<evidence type="ECO:0000256" key="1">
    <source>
        <dbReference type="ARBA" id="ARBA00009759"/>
    </source>
</evidence>
<dbReference type="PROSITE" id="PS00629">
    <property type="entry name" value="IMP_1"/>
    <property type="match status" value="1"/>
</dbReference>
<evidence type="ECO:0000313" key="6">
    <source>
        <dbReference type="EMBL" id="QDL91207.1"/>
    </source>
</evidence>
<gene>
    <name evidence="6" type="ORF">FDP22_05085</name>
</gene>
<dbReference type="Pfam" id="PF00459">
    <property type="entry name" value="Inositol_P"/>
    <property type="match status" value="1"/>
</dbReference>
<feature type="binding site" evidence="5">
    <location>
        <position position="220"/>
    </location>
    <ligand>
        <name>Mg(2+)</name>
        <dbReference type="ChEBI" id="CHEBI:18420"/>
        <label>2</label>
    </ligand>
</feature>
<dbReference type="GO" id="GO:0007165">
    <property type="term" value="P:signal transduction"/>
    <property type="evidence" value="ECO:0007669"/>
    <property type="project" value="TreeGrafter"/>
</dbReference>
<dbReference type="GO" id="GO:0006020">
    <property type="term" value="P:inositol metabolic process"/>
    <property type="evidence" value="ECO:0007669"/>
    <property type="project" value="TreeGrafter"/>
</dbReference>
<dbReference type="InterPro" id="IPR020583">
    <property type="entry name" value="Inositol_monoP_metal-BS"/>
</dbReference>
<dbReference type="PROSITE" id="PS00630">
    <property type="entry name" value="IMP_2"/>
    <property type="match status" value="1"/>
</dbReference>
<dbReference type="InterPro" id="IPR020550">
    <property type="entry name" value="Inositol_monophosphatase_CS"/>
</dbReference>
<keyword evidence="3" id="KW-0378">Hydrolase</keyword>
<reference evidence="6 7" key="1">
    <citation type="submission" date="2019-06" db="EMBL/GenBank/DDBJ databases">
        <title>Genome sequence of Rhodobacteraceae bacterium D4M1.</title>
        <authorList>
            <person name="Cao J."/>
        </authorList>
    </citation>
    <scope>NUCLEOTIDE SEQUENCE [LARGE SCALE GENOMIC DNA]</scope>
    <source>
        <strain evidence="6 7">D4M1</strain>
    </source>
</reference>
<dbReference type="PRINTS" id="PR00377">
    <property type="entry name" value="IMPHPHTASES"/>
</dbReference>